<dbReference type="InterPro" id="IPR011992">
    <property type="entry name" value="EF-hand-dom_pair"/>
</dbReference>
<feature type="repeat" description="TPR" evidence="1">
    <location>
        <begin position="349"/>
        <end position="382"/>
    </location>
</feature>
<feature type="repeat" description="TPR" evidence="1">
    <location>
        <begin position="383"/>
        <end position="416"/>
    </location>
</feature>
<dbReference type="Pfam" id="PF13432">
    <property type="entry name" value="TPR_16"/>
    <property type="match status" value="1"/>
</dbReference>
<accession>A0A5P1F899</accession>
<evidence type="ECO:0000313" key="4">
    <source>
        <dbReference type="Proteomes" id="UP000243459"/>
    </source>
</evidence>
<organism evidence="3 4">
    <name type="scientific">Asparagus officinalis</name>
    <name type="common">Garden asparagus</name>
    <dbReference type="NCBI Taxonomy" id="4686"/>
    <lineage>
        <taxon>Eukaryota</taxon>
        <taxon>Viridiplantae</taxon>
        <taxon>Streptophyta</taxon>
        <taxon>Embryophyta</taxon>
        <taxon>Tracheophyta</taxon>
        <taxon>Spermatophyta</taxon>
        <taxon>Magnoliopsida</taxon>
        <taxon>Liliopsida</taxon>
        <taxon>Asparagales</taxon>
        <taxon>Asparagaceae</taxon>
        <taxon>Asparagoideae</taxon>
        <taxon>Asparagus</taxon>
    </lineage>
</organism>
<dbReference type="SUPFAM" id="SSF47473">
    <property type="entry name" value="EF-hand"/>
    <property type="match status" value="1"/>
</dbReference>
<proteinExistence type="predicted"/>
<reference evidence="4" key="1">
    <citation type="journal article" date="2017" name="Nat. Commun.">
        <title>The asparagus genome sheds light on the origin and evolution of a young Y chromosome.</title>
        <authorList>
            <person name="Harkess A."/>
            <person name="Zhou J."/>
            <person name="Xu C."/>
            <person name="Bowers J.E."/>
            <person name="Van der Hulst R."/>
            <person name="Ayyampalayam S."/>
            <person name="Mercati F."/>
            <person name="Riccardi P."/>
            <person name="McKain M.R."/>
            <person name="Kakrana A."/>
            <person name="Tang H."/>
            <person name="Ray J."/>
            <person name="Groenendijk J."/>
            <person name="Arikit S."/>
            <person name="Mathioni S.M."/>
            <person name="Nakano M."/>
            <person name="Shan H."/>
            <person name="Telgmann-Rauber A."/>
            <person name="Kanno A."/>
            <person name="Yue Z."/>
            <person name="Chen H."/>
            <person name="Li W."/>
            <person name="Chen Y."/>
            <person name="Xu X."/>
            <person name="Zhang Y."/>
            <person name="Luo S."/>
            <person name="Chen H."/>
            <person name="Gao J."/>
            <person name="Mao Z."/>
            <person name="Pires J.C."/>
            <person name="Luo M."/>
            <person name="Kudrna D."/>
            <person name="Wing R.A."/>
            <person name="Meyers B.C."/>
            <person name="Yi K."/>
            <person name="Kong H."/>
            <person name="Lavrijsen P."/>
            <person name="Sunseri F."/>
            <person name="Falavigna A."/>
            <person name="Ye Y."/>
            <person name="Leebens-Mack J.H."/>
            <person name="Chen G."/>
        </authorList>
    </citation>
    <scope>NUCLEOTIDE SEQUENCE [LARGE SCALE GENOMIC DNA]</scope>
    <source>
        <strain evidence="4">cv. DH0086</strain>
    </source>
</reference>
<dbReference type="SUPFAM" id="SSF48452">
    <property type="entry name" value="TPR-like"/>
    <property type="match status" value="1"/>
</dbReference>
<gene>
    <name evidence="3" type="ORF">A4U43_C04F33490</name>
</gene>
<dbReference type="Gene3D" id="1.25.40.10">
    <property type="entry name" value="Tetratricopeptide repeat domain"/>
    <property type="match status" value="2"/>
</dbReference>
<feature type="region of interest" description="Disordered" evidence="2">
    <location>
        <begin position="27"/>
        <end position="48"/>
    </location>
</feature>
<dbReference type="PANTHER" id="PTHR45081:SF1">
    <property type="entry name" value="EF HAND FAMILY PROTEIN, PUTATIVE, EXPRESSED-RELATED"/>
    <property type="match status" value="1"/>
</dbReference>
<dbReference type="OrthoDB" id="9991317at2759"/>
<dbReference type="Pfam" id="PF13414">
    <property type="entry name" value="TPR_11"/>
    <property type="match status" value="1"/>
</dbReference>
<dbReference type="PANTHER" id="PTHR45081">
    <property type="entry name" value="EF HAND FAMILY PROTEIN, PUTATIVE, EXPRESSED-RELATED"/>
    <property type="match status" value="1"/>
</dbReference>
<protein>
    <submittedName>
        <fullName evidence="3">Uncharacterized protein</fullName>
    </submittedName>
</protein>
<dbReference type="GO" id="GO:0005886">
    <property type="term" value="C:plasma membrane"/>
    <property type="evidence" value="ECO:0007669"/>
    <property type="project" value="TreeGrafter"/>
</dbReference>
<evidence type="ECO:0000313" key="3">
    <source>
        <dbReference type="EMBL" id="ONK73617.1"/>
    </source>
</evidence>
<feature type="compositionally biased region" description="Basic residues" evidence="2">
    <location>
        <begin position="35"/>
        <end position="44"/>
    </location>
</feature>
<keyword evidence="4" id="KW-1185">Reference proteome</keyword>
<dbReference type="InterPro" id="IPR011990">
    <property type="entry name" value="TPR-like_helical_dom_sf"/>
</dbReference>
<dbReference type="SMART" id="SM00028">
    <property type="entry name" value="TPR"/>
    <property type="match status" value="7"/>
</dbReference>
<feature type="repeat" description="TPR" evidence="1">
    <location>
        <begin position="205"/>
        <end position="238"/>
    </location>
</feature>
<dbReference type="PROSITE" id="PS50293">
    <property type="entry name" value="TPR_REGION"/>
    <property type="match status" value="2"/>
</dbReference>
<feature type="repeat" description="TPR" evidence="1">
    <location>
        <begin position="315"/>
        <end position="348"/>
    </location>
</feature>
<evidence type="ECO:0000256" key="2">
    <source>
        <dbReference type="SAM" id="MobiDB-lite"/>
    </source>
</evidence>
<keyword evidence="1" id="KW-0802">TPR repeat</keyword>
<dbReference type="Pfam" id="PF14559">
    <property type="entry name" value="TPR_19"/>
    <property type="match status" value="1"/>
</dbReference>
<name>A0A5P1F899_ASPOF</name>
<dbReference type="PROSITE" id="PS50005">
    <property type="entry name" value="TPR"/>
    <property type="match status" value="5"/>
</dbReference>
<sequence>MFPVISNGIDRPPSRARKIRLIFDRFDANGDGRPRPSRNGRASRRVNGPAVNFTPYQLPSVVDEVFRSYSDFIPNPSVGLSLVGLIQTYNDGAGDVDRDFAALFPDADTNLDAVQSPNPNHEEVDYESTRTAVEELEIAIKARIRASRLSAVAKDPIPFGGWSTDLSSEIDRARDENSSETRAFSKKLREIRLRIDQSSTTNEAFAGHMAIGRTLHDRKLLDEAIGSFRRAIELKPTDARAHYQLGNSLMSLERSSEAKDRYSTALKLAESDSIRWANLLPQVHVNLGIAMENEGLLINASEHYREAAILCPAHYRALKLLGSALFGVGDYFPAEKALEEAVLLKPDFADAHCDLGSVLHSVGDDERAMLSFQRAIDLKPDHLDALYNLGGLFKDVGRHRRASEMYARVLEIRPDHWRAQLNRAVCLLGSGEDREAMKSLSEAFRMTNRIEVYDALRRLKMLKRRREEGCSVSWIVEDASKFKLVGEKTGERKLLIDALRIREIQRATKLGGCGVEVMKKEMEGIEARTSERSIRKSELELVLRRLLHFLPPETFQSAVRAIDRKFWAVLDVTGSGKIDYKMFFAIISPICYGSPEKRKRAAFEALLCRASNGGVKVHVYLRYLRVVYLPSLGFTDLIGISGGGEDVDISFREFIDWFDDPDRGFGVMSSLVKLEAGDRARRGNYSCGVCKYRVGGLMLKETSSHFCLCASCYSECRVPFAFQREEYKFKEYIVE</sequence>
<dbReference type="EMBL" id="CM007384">
    <property type="protein sequence ID" value="ONK73617.1"/>
    <property type="molecule type" value="Genomic_DNA"/>
</dbReference>
<dbReference type="AlphaFoldDB" id="A0A5P1F899"/>
<dbReference type="Gramene" id="ONK73617">
    <property type="protein sequence ID" value="ONK73617"/>
    <property type="gene ID" value="A4U43_C04F33490"/>
</dbReference>
<feature type="repeat" description="TPR" evidence="1">
    <location>
        <begin position="239"/>
        <end position="272"/>
    </location>
</feature>
<evidence type="ECO:0000256" key="1">
    <source>
        <dbReference type="PROSITE-ProRule" id="PRU00339"/>
    </source>
</evidence>
<dbReference type="Proteomes" id="UP000243459">
    <property type="component" value="Chromosome 4"/>
</dbReference>
<dbReference type="InterPro" id="IPR019734">
    <property type="entry name" value="TPR_rpt"/>
</dbReference>